<feature type="compositionally biased region" description="Basic and acidic residues" evidence="6">
    <location>
        <begin position="1612"/>
        <end position="1626"/>
    </location>
</feature>
<keyword evidence="11" id="KW-1185">Reference proteome</keyword>
<feature type="region of interest" description="Disordered" evidence="6">
    <location>
        <begin position="1428"/>
        <end position="2095"/>
    </location>
</feature>
<feature type="compositionally biased region" description="Polar residues" evidence="6">
    <location>
        <begin position="1493"/>
        <end position="1504"/>
    </location>
</feature>
<proteinExistence type="inferred from homology"/>
<dbReference type="EMBL" id="MU151074">
    <property type="protein sequence ID" value="KAF9452153.1"/>
    <property type="molecule type" value="Genomic_DNA"/>
</dbReference>
<dbReference type="Pfam" id="PF16134">
    <property type="entry name" value="THOC2_N"/>
    <property type="match status" value="1"/>
</dbReference>
<dbReference type="InterPro" id="IPR021418">
    <property type="entry name" value="THO_THOC2_C"/>
</dbReference>
<evidence type="ECO:0000259" key="7">
    <source>
        <dbReference type="Pfam" id="PF11262"/>
    </source>
</evidence>
<evidence type="ECO:0000256" key="5">
    <source>
        <dbReference type="SAM" id="Coils"/>
    </source>
</evidence>
<feature type="compositionally biased region" description="Basic and acidic residues" evidence="6">
    <location>
        <begin position="1647"/>
        <end position="1662"/>
    </location>
</feature>
<dbReference type="PANTHER" id="PTHR21597:SF0">
    <property type="entry name" value="THO COMPLEX SUBUNIT 2"/>
    <property type="match status" value="1"/>
</dbReference>
<organism evidence="10 11">
    <name type="scientific">Macrolepiota fuliginosa MF-IS2</name>
    <dbReference type="NCBI Taxonomy" id="1400762"/>
    <lineage>
        <taxon>Eukaryota</taxon>
        <taxon>Fungi</taxon>
        <taxon>Dikarya</taxon>
        <taxon>Basidiomycota</taxon>
        <taxon>Agaricomycotina</taxon>
        <taxon>Agaricomycetes</taxon>
        <taxon>Agaricomycetidae</taxon>
        <taxon>Agaricales</taxon>
        <taxon>Agaricineae</taxon>
        <taxon>Agaricaceae</taxon>
        <taxon>Macrolepiota</taxon>
    </lineage>
</organism>
<evidence type="ECO:0000259" key="9">
    <source>
        <dbReference type="Pfam" id="PF16134"/>
    </source>
</evidence>
<dbReference type="Pfam" id="PF11732">
    <property type="entry name" value="Thoc2"/>
    <property type="match status" value="1"/>
</dbReference>
<dbReference type="Proteomes" id="UP000807342">
    <property type="component" value="Unassembled WGS sequence"/>
</dbReference>
<evidence type="ECO:0000313" key="11">
    <source>
        <dbReference type="Proteomes" id="UP000807342"/>
    </source>
</evidence>
<protein>
    <recommendedName>
        <fullName evidence="3">THO complex subunit 2</fullName>
    </recommendedName>
</protein>
<dbReference type="PANTHER" id="PTHR21597">
    <property type="entry name" value="THO2 PROTEIN"/>
    <property type="match status" value="1"/>
</dbReference>
<reference evidence="10" key="1">
    <citation type="submission" date="2020-11" db="EMBL/GenBank/DDBJ databases">
        <authorList>
            <consortium name="DOE Joint Genome Institute"/>
            <person name="Ahrendt S."/>
            <person name="Riley R."/>
            <person name="Andreopoulos W."/>
            <person name="Labutti K."/>
            <person name="Pangilinan J."/>
            <person name="Ruiz-Duenas F.J."/>
            <person name="Barrasa J.M."/>
            <person name="Sanchez-Garcia M."/>
            <person name="Camarero S."/>
            <person name="Miyauchi S."/>
            <person name="Serrano A."/>
            <person name="Linde D."/>
            <person name="Babiker R."/>
            <person name="Drula E."/>
            <person name="Ayuso-Fernandez I."/>
            <person name="Pacheco R."/>
            <person name="Padilla G."/>
            <person name="Ferreira P."/>
            <person name="Barriuso J."/>
            <person name="Kellner H."/>
            <person name="Castanera R."/>
            <person name="Alfaro M."/>
            <person name="Ramirez L."/>
            <person name="Pisabarro A.G."/>
            <person name="Kuo A."/>
            <person name="Tritt A."/>
            <person name="Lipzen A."/>
            <person name="He G."/>
            <person name="Yan M."/>
            <person name="Ng V."/>
            <person name="Cullen D."/>
            <person name="Martin F."/>
            <person name="Rosso M.-N."/>
            <person name="Henrissat B."/>
            <person name="Hibbett D."/>
            <person name="Martinez A.T."/>
            <person name="Grigoriev I.V."/>
        </authorList>
    </citation>
    <scope>NUCLEOTIDE SEQUENCE</scope>
    <source>
        <strain evidence="10">MF-IS2</strain>
    </source>
</reference>
<feature type="compositionally biased region" description="Polar residues" evidence="6">
    <location>
        <begin position="1520"/>
        <end position="1529"/>
    </location>
</feature>
<evidence type="ECO:0000256" key="1">
    <source>
        <dbReference type="ARBA" id="ARBA00004123"/>
    </source>
</evidence>
<gene>
    <name evidence="10" type="ORF">P691DRAFT_256651</name>
</gene>
<feature type="coiled-coil region" evidence="5">
    <location>
        <begin position="124"/>
        <end position="155"/>
    </location>
</feature>
<feature type="compositionally biased region" description="Basic and acidic residues" evidence="6">
    <location>
        <begin position="1014"/>
        <end position="1030"/>
    </location>
</feature>
<feature type="domain" description="THO complex subunitTHOC2 N-terminal" evidence="8">
    <location>
        <begin position="730"/>
        <end position="805"/>
    </location>
</feature>
<feature type="compositionally biased region" description="Pro residues" evidence="6">
    <location>
        <begin position="1962"/>
        <end position="1972"/>
    </location>
</feature>
<dbReference type="Pfam" id="PF11262">
    <property type="entry name" value="Tho2"/>
    <property type="match status" value="1"/>
</dbReference>
<feature type="region of interest" description="Disordered" evidence="6">
    <location>
        <begin position="1014"/>
        <end position="1073"/>
    </location>
</feature>
<feature type="compositionally biased region" description="Basic and acidic residues" evidence="6">
    <location>
        <begin position="1902"/>
        <end position="1913"/>
    </location>
</feature>
<name>A0A9P6C8H2_9AGAR</name>
<comment type="similarity">
    <text evidence="2">Belongs to the THOC2 family.</text>
</comment>
<dbReference type="InterPro" id="IPR032302">
    <property type="entry name" value="THOC2_N"/>
</dbReference>
<feature type="compositionally biased region" description="Basic and acidic residues" evidence="6">
    <location>
        <begin position="1540"/>
        <end position="1553"/>
    </location>
</feature>
<comment type="caution">
    <text evidence="10">The sequence shown here is derived from an EMBL/GenBank/DDBJ whole genome shotgun (WGS) entry which is preliminary data.</text>
</comment>
<feature type="domain" description="THO complex subunitTHOC2 C-terminal" evidence="7">
    <location>
        <begin position="1108"/>
        <end position="1422"/>
    </location>
</feature>
<dbReference type="GO" id="GO:0003729">
    <property type="term" value="F:mRNA binding"/>
    <property type="evidence" value="ECO:0007669"/>
    <property type="project" value="TreeGrafter"/>
</dbReference>
<feature type="compositionally biased region" description="Basic and acidic residues" evidence="6">
    <location>
        <begin position="2086"/>
        <end position="2095"/>
    </location>
</feature>
<comment type="subcellular location">
    <subcellularLocation>
        <location evidence="1">Nucleus</location>
    </subcellularLocation>
</comment>
<feature type="compositionally biased region" description="Low complexity" evidence="6">
    <location>
        <begin position="1663"/>
        <end position="1673"/>
    </location>
</feature>
<feature type="compositionally biased region" description="Basic and acidic residues" evidence="6">
    <location>
        <begin position="1694"/>
        <end position="1802"/>
    </location>
</feature>
<keyword evidence="4" id="KW-0539">Nucleus</keyword>
<evidence type="ECO:0000259" key="8">
    <source>
        <dbReference type="Pfam" id="PF11732"/>
    </source>
</evidence>
<accession>A0A9P6C8H2</accession>
<sequence length="2095" mass="232849">MDVIDTVRKCVATWSKGGESECRKLVVQPHCGPSDSDVLTTAYHALLTSVLSTWSPQYMLSQTQFIDFIKSVLDSFPSSSSQQSSSRMATFGDSLVDMIWSVDAALDEILSDAKTTRSVVDSAASEAENKVKAAKQHAENDKENLQAIVKRLLGLRIITPESCRERLDLGILAKVGLIADENMMGKKEIRMRTGLFYKQNKFNLLREQSEGYSKLVIELTSGMGPPHSPATGLPTESFKEIYARASHVWGKVISLIGKFDLDPNRALDLILDVLSSNLTTHYTFFLALLSFSPWAASYQRPLDPATGNAPMDTDPSSASNTVSYKGKSLDEVLTIVEEHSLNGSDITDPTSGRVLSQVLGFKFAYYQTPEIADTTPKNLYLTAAILMREKFISLEDLYPHLAPSETDMELTRKEYLDNVKSRIVGAKNSLLAMAAPLETGSSSQPKAKAAAPQESKKIEVKNTNQKIGLLHALLSVGALRPAIAILSKFPWVVDVFPELADLLLRVLKQSLEPFYDTMSNKQRNPGFLKPRPRYGPSGAMQPAARKPMLTQWAPTPPSTGNTDFIFFFPNWADRVPMMMTLDDLEDIIEPIMHFIGIHISRDPLFLTKFLRLGRHHLQPTNPPIDPQTKKPVGKPDPTDPTRVFWFKVLRNYLIPGLPLIRGNAVCTVEIWSIIRHFPLEARWQLYGEWKDKVYTSHPELNIRQIQADRESKGILRRLSHNTIDALSGPVAKLAHSNPCIFFQNAVHQIMAYDNLANVVIQALRYVTNMGFDVLVFIVLDALANPDKLRLKSDAVNTADWLQSLASFTGMLFRRYSAELSPVLNYVAHQLQSGQTTEIVVLRELIWKMAGIEPLPSLSEAQIAAMAGGPVLRIEAIASETRGARLDSSESSLKGPQRLGRSLLEPPSLAFPLLVQVAQQRQACVHNAQDAHLKSLASLFDATHGVLLQYLELLTSPLAVPPDVYATKILPPLAELGEKYGICPPICMQIFRPVWHTALLRQALAAQEQERNEAEEAEKRLKAALTAKREPSASSRIASPSLGASTANPELSDKKPIVNEPAPMEGVTSTDNEVTKREASRAPECPWLPELAQNFEDLKKVAPGNAYDIIGPGFYLTFWQLSMYDLAPPTARYAEEGANLRSLSRQEDSKYIAADRSADRVKRLAAAAHRQRRDKYNSYANLLAEELKEQSASRSFTIKRLAREKLHWFSHATKPAVLVSSIIEHCIQPRCLLSPMDADFCAQFIKVLHTMGTPGFHTLALYDKLLGDHVKVVLFSCSEYEARNYGRFLRGVLTDSYAWYKDKQLYEQDNQTIRNGQVIYYPGFQRSLANKSGVQDVLRHDGLISVVRKWHRKLGKSFVECIQTEEYMHVYNAIIVLKEILPVFPLGTVADVGPSINTAMDNLLEKEERGDLKILGKAYSASLKKREHYWGPKATPKKQVNGAVPQRSAAHTPQPISEKPRSGPPTGPHAQNGTPSAPPRSSHAPSTATPSGPRATTTQPPSHNATPMHPSTAPSAEKPSDNTPPNQITSKIPIESIPRPELVRRVRPEARDSPRPSPTPAKAEMPSDNRNVPTPPPVRPETLLVPTGPGNRRSPAVHSDTPRPNLPPPPHQQTRESQESPRIHRPAEPNNANMPPPAVPSQTPSAQELRESARTVPRLEKPESQQSHSGSAAPSPHPRSPSPMSRPGTRNPSNDSRDSGGRARPEESRRPERESRQDGREHGSSMARRDSLTHTRSERRDRGRERDGERDERERDRDRGRDRHGRGDRDREKGDERERERERDRDRHRRDDKDRDRDRKEPRGQPSGANTPVVNDDRNPPARADPRHRNGATGPEEPLGKRRRPAEDDPERGSKRSSRKESHRDERGRRPPEKDERDRDSERKRKERDVHDGDNRGSVPDKPAAEKKIPDAPKARLPPGAPSAPRAMAGGGGGGGGGERERNNKGEISSGRDRHRDGRDQPKGPPPNAPTAPDPSRAAANSLRSRISEKDSGMSHPPPQGPSSYRGGEGSSSTKRDDDRDGRKRTVSDRDKDIHELPSGPGEGNPQKRLRLNRSRYTTQPNSSKPSTTSTGPHAFARRNLPIDPNAGDRIRGRQD</sequence>
<feature type="compositionally biased region" description="Basic and acidic residues" evidence="6">
    <location>
        <begin position="1844"/>
        <end position="1894"/>
    </location>
</feature>
<evidence type="ECO:0000313" key="10">
    <source>
        <dbReference type="EMBL" id="KAF9452153.1"/>
    </source>
</evidence>
<feature type="domain" description="THO complex subunit 2 N-terminal" evidence="9">
    <location>
        <begin position="10"/>
        <end position="724"/>
    </location>
</feature>
<dbReference type="InterPro" id="IPR021726">
    <property type="entry name" value="THO_THOC2_N"/>
</dbReference>
<feature type="compositionally biased region" description="Polar residues" evidence="6">
    <location>
        <begin position="1031"/>
        <end position="1048"/>
    </location>
</feature>
<dbReference type="GO" id="GO:0000445">
    <property type="term" value="C:THO complex part of transcription export complex"/>
    <property type="evidence" value="ECO:0007669"/>
    <property type="project" value="TreeGrafter"/>
</dbReference>
<dbReference type="GO" id="GO:0006406">
    <property type="term" value="P:mRNA export from nucleus"/>
    <property type="evidence" value="ECO:0007669"/>
    <property type="project" value="InterPro"/>
</dbReference>
<evidence type="ECO:0000256" key="6">
    <source>
        <dbReference type="SAM" id="MobiDB-lite"/>
    </source>
</evidence>
<feature type="compositionally biased region" description="Basic and acidic residues" evidence="6">
    <location>
        <begin position="1937"/>
        <end position="1961"/>
    </location>
</feature>
<feature type="compositionally biased region" description="Basic and acidic residues" evidence="6">
    <location>
        <begin position="2013"/>
        <end position="2035"/>
    </location>
</feature>
<dbReference type="GO" id="GO:0006397">
    <property type="term" value="P:mRNA processing"/>
    <property type="evidence" value="ECO:0007669"/>
    <property type="project" value="InterPro"/>
</dbReference>
<keyword evidence="5" id="KW-0175">Coiled coil</keyword>
<evidence type="ECO:0000256" key="2">
    <source>
        <dbReference type="ARBA" id="ARBA00007857"/>
    </source>
</evidence>
<dbReference type="InterPro" id="IPR040007">
    <property type="entry name" value="Tho2"/>
</dbReference>
<evidence type="ECO:0000256" key="3">
    <source>
        <dbReference type="ARBA" id="ARBA00019596"/>
    </source>
</evidence>
<dbReference type="OrthoDB" id="29024at2759"/>
<feature type="compositionally biased region" description="Low complexity" evidence="6">
    <location>
        <begin position="1478"/>
        <end position="1490"/>
    </location>
</feature>
<evidence type="ECO:0000256" key="4">
    <source>
        <dbReference type="ARBA" id="ARBA00023242"/>
    </source>
</evidence>
<feature type="compositionally biased region" description="Polar residues" evidence="6">
    <location>
        <begin position="2054"/>
        <end position="2071"/>
    </location>
</feature>
<feature type="compositionally biased region" description="Basic and acidic residues" evidence="6">
    <location>
        <begin position="1814"/>
        <end position="1827"/>
    </location>
</feature>